<reference evidence="1 2" key="1">
    <citation type="journal article" date="2013" name="Curr. Biol.">
        <title>The Genome of the Foraminiferan Reticulomyxa filosa.</title>
        <authorList>
            <person name="Glockner G."/>
            <person name="Hulsmann N."/>
            <person name="Schleicher M."/>
            <person name="Noegel A.A."/>
            <person name="Eichinger L."/>
            <person name="Gallinger C."/>
            <person name="Pawlowski J."/>
            <person name="Sierra R."/>
            <person name="Euteneuer U."/>
            <person name="Pillet L."/>
            <person name="Moustafa A."/>
            <person name="Platzer M."/>
            <person name="Groth M."/>
            <person name="Szafranski K."/>
            <person name="Schliwa M."/>
        </authorList>
    </citation>
    <scope>NUCLEOTIDE SEQUENCE [LARGE SCALE GENOMIC DNA]</scope>
</reference>
<name>X6M3Q1_RETFI</name>
<keyword evidence="2" id="KW-1185">Reference proteome</keyword>
<evidence type="ECO:0000313" key="2">
    <source>
        <dbReference type="Proteomes" id="UP000023152"/>
    </source>
</evidence>
<sequence length="327" mass="36177">MDDGTQRVLITTDNCVSTYPVSLFNGKSYAGTGFFQLYCVYAYSGSGAQTISKPETWVSGVNLGNMNGIDTITVSSNSSGDTGYQLIIRGYIDSGSETYDVLNLNGSDSKTPVTSSSQFVSVTEFDSFGSKNFSGNIYVYRLDTTAYALSTIPSGVLQKGYVCWFYIPIGYNVYIHGLQISSYGTTLNHKITLKKYFVGATPSNGSTYGGTIQEWPITSNYYYDYGGKIAIRGNDNADQIAWFEVNFSNTDTNARVFVRCEFEFEMKTNRLTTDADESLKMKLASYAASKGINSEIKISFPRYALADSFRLEVCKVAARFNQHFDDQ</sequence>
<evidence type="ECO:0000313" key="1">
    <source>
        <dbReference type="EMBL" id="ETO08097.1"/>
    </source>
</evidence>
<proteinExistence type="predicted"/>
<gene>
    <name evidence="1" type="ORF">RFI_29295</name>
</gene>
<comment type="caution">
    <text evidence="1">The sequence shown here is derived from an EMBL/GenBank/DDBJ whole genome shotgun (WGS) entry which is preliminary data.</text>
</comment>
<accession>X6M3Q1</accession>
<dbReference type="EMBL" id="ASPP01025360">
    <property type="protein sequence ID" value="ETO08097.1"/>
    <property type="molecule type" value="Genomic_DNA"/>
</dbReference>
<organism evidence="1 2">
    <name type="scientific">Reticulomyxa filosa</name>
    <dbReference type="NCBI Taxonomy" id="46433"/>
    <lineage>
        <taxon>Eukaryota</taxon>
        <taxon>Sar</taxon>
        <taxon>Rhizaria</taxon>
        <taxon>Retaria</taxon>
        <taxon>Foraminifera</taxon>
        <taxon>Monothalamids</taxon>
        <taxon>Reticulomyxidae</taxon>
        <taxon>Reticulomyxa</taxon>
    </lineage>
</organism>
<protein>
    <submittedName>
        <fullName evidence="1">Uncharacterized protein</fullName>
    </submittedName>
</protein>
<dbReference type="Proteomes" id="UP000023152">
    <property type="component" value="Unassembled WGS sequence"/>
</dbReference>
<dbReference type="AlphaFoldDB" id="X6M3Q1"/>